<dbReference type="InterPro" id="IPR057027">
    <property type="entry name" value="TPR_mt"/>
</dbReference>
<proteinExistence type="predicted"/>
<dbReference type="Pfam" id="PF23276">
    <property type="entry name" value="TPR_24"/>
    <property type="match status" value="1"/>
</dbReference>
<feature type="non-terminal residue" evidence="6">
    <location>
        <position position="1"/>
    </location>
</feature>
<gene>
    <name evidence="6" type="ORF">PGLA1383_LOCUS57761</name>
</gene>
<keyword evidence="2" id="KW-0863">Zinc-finger</keyword>
<keyword evidence="2" id="KW-0862">Zinc</keyword>
<dbReference type="PROSITE" id="PS51375">
    <property type="entry name" value="PPR"/>
    <property type="match status" value="1"/>
</dbReference>
<dbReference type="SUPFAM" id="SSF57850">
    <property type="entry name" value="RING/U-box"/>
    <property type="match status" value="1"/>
</dbReference>
<protein>
    <recommendedName>
        <fullName evidence="5">RING-type domain-containing protein</fullName>
    </recommendedName>
</protein>
<keyword evidence="4" id="KW-0812">Transmembrane</keyword>
<dbReference type="Pfam" id="PF17123">
    <property type="entry name" value="zf-RING_11"/>
    <property type="match status" value="1"/>
</dbReference>
<evidence type="ECO:0000256" key="1">
    <source>
        <dbReference type="ARBA" id="ARBA00022737"/>
    </source>
</evidence>
<evidence type="ECO:0000313" key="7">
    <source>
        <dbReference type="Proteomes" id="UP000654075"/>
    </source>
</evidence>
<organism evidence="6 7">
    <name type="scientific">Polarella glacialis</name>
    <name type="common">Dinoflagellate</name>
    <dbReference type="NCBI Taxonomy" id="89957"/>
    <lineage>
        <taxon>Eukaryota</taxon>
        <taxon>Sar</taxon>
        <taxon>Alveolata</taxon>
        <taxon>Dinophyceae</taxon>
        <taxon>Suessiales</taxon>
        <taxon>Suessiaceae</taxon>
        <taxon>Polarella</taxon>
    </lineage>
</organism>
<keyword evidence="4" id="KW-1133">Transmembrane helix</keyword>
<feature type="transmembrane region" description="Helical" evidence="4">
    <location>
        <begin position="44"/>
        <end position="71"/>
    </location>
</feature>
<dbReference type="Gene3D" id="3.30.40.10">
    <property type="entry name" value="Zinc/RING finger domain, C3HC4 (zinc finger)"/>
    <property type="match status" value="1"/>
</dbReference>
<feature type="repeat" description="PPR" evidence="3">
    <location>
        <begin position="268"/>
        <end position="302"/>
    </location>
</feature>
<keyword evidence="2" id="KW-0479">Metal-binding</keyword>
<evidence type="ECO:0000259" key="5">
    <source>
        <dbReference type="PROSITE" id="PS50089"/>
    </source>
</evidence>
<evidence type="ECO:0000256" key="2">
    <source>
        <dbReference type="PROSITE-ProRule" id="PRU00175"/>
    </source>
</evidence>
<dbReference type="GO" id="GO:0008270">
    <property type="term" value="F:zinc ion binding"/>
    <property type="evidence" value="ECO:0007669"/>
    <property type="project" value="UniProtKB-KW"/>
</dbReference>
<dbReference type="InterPro" id="IPR013083">
    <property type="entry name" value="Znf_RING/FYVE/PHD"/>
</dbReference>
<feature type="domain" description="RING-type" evidence="5">
    <location>
        <begin position="109"/>
        <end position="157"/>
    </location>
</feature>
<dbReference type="NCBIfam" id="TIGR00756">
    <property type="entry name" value="PPR"/>
    <property type="match status" value="2"/>
</dbReference>
<dbReference type="InterPro" id="IPR011990">
    <property type="entry name" value="TPR-like_helical_dom_sf"/>
</dbReference>
<name>A0A813HWP6_POLGL</name>
<dbReference type="PANTHER" id="PTHR47447:SF17">
    <property type="entry name" value="OS12G0638900 PROTEIN"/>
    <property type="match status" value="1"/>
</dbReference>
<keyword evidence="1" id="KW-0677">Repeat</keyword>
<dbReference type="InterPro" id="IPR001841">
    <property type="entry name" value="Znf_RING"/>
</dbReference>
<evidence type="ECO:0000256" key="3">
    <source>
        <dbReference type="PROSITE-ProRule" id="PRU00708"/>
    </source>
</evidence>
<dbReference type="PANTHER" id="PTHR47447">
    <property type="entry name" value="OS03G0856100 PROTEIN"/>
    <property type="match status" value="1"/>
</dbReference>
<dbReference type="SMART" id="SM00184">
    <property type="entry name" value="RING"/>
    <property type="match status" value="1"/>
</dbReference>
<evidence type="ECO:0000256" key="4">
    <source>
        <dbReference type="SAM" id="Phobius"/>
    </source>
</evidence>
<dbReference type="PROSITE" id="PS50089">
    <property type="entry name" value="ZF_RING_2"/>
    <property type="match status" value="1"/>
</dbReference>
<accession>A0A813HWP6</accession>
<comment type="caution">
    <text evidence="6">The sequence shown here is derived from an EMBL/GenBank/DDBJ whole genome shotgun (WGS) entry which is preliminary data.</text>
</comment>
<dbReference type="GO" id="GO:0005737">
    <property type="term" value="C:cytoplasm"/>
    <property type="evidence" value="ECO:0007669"/>
    <property type="project" value="UniProtKB-ARBA"/>
</dbReference>
<dbReference type="AlphaFoldDB" id="A0A813HWP6"/>
<sequence>MSLTQTLAVAQRFCEKMREESSIQDDHVMSVFVAAEKRGQMQPWILVFTSIGIGLGIIATLALVLAIRAFYLNSVRFEPGVQPTTSSFTVAELAELTFPEVGVLDELVCAICLDAVVPGDPARRLSCGHAFHSSCIGSWWKCSLQSSDGKASCPSCRRDLEVWSSAAFEQQQEQLHRQLSSVSTAASAPQDEEEVFQRQLNSALAPLVHSAAWTEAIALLQDSGRRALAERPDVFHYTIAARSCARAGAWQAALAFLPTLQAARLRPDHHVFSTLIDACGRGGCWPMALSLLREMARQRLAPSLVAHSAAIAACEKAAHWQQALDLLGELRAMRATLDRICFTSCISACEKANYWQLAVHMFQEMVDLKLKANVISCSAVMSACEKGHRWRSVLSLLS</sequence>
<dbReference type="Proteomes" id="UP000654075">
    <property type="component" value="Unassembled WGS sequence"/>
</dbReference>
<dbReference type="OrthoDB" id="3824970at2759"/>
<dbReference type="Gene3D" id="1.25.40.10">
    <property type="entry name" value="Tetratricopeptide repeat domain"/>
    <property type="match status" value="2"/>
</dbReference>
<keyword evidence="7" id="KW-1185">Reference proteome</keyword>
<reference evidence="6" key="1">
    <citation type="submission" date="2021-02" db="EMBL/GenBank/DDBJ databases">
        <authorList>
            <person name="Dougan E. K."/>
            <person name="Rhodes N."/>
            <person name="Thang M."/>
            <person name="Chan C."/>
        </authorList>
    </citation>
    <scope>NUCLEOTIDE SEQUENCE</scope>
</reference>
<dbReference type="InterPro" id="IPR002885">
    <property type="entry name" value="PPR_rpt"/>
</dbReference>
<dbReference type="EMBL" id="CAJNNV010033355">
    <property type="protein sequence ID" value="CAE8643415.1"/>
    <property type="molecule type" value="Genomic_DNA"/>
</dbReference>
<keyword evidence="4" id="KW-0472">Membrane</keyword>
<evidence type="ECO:0000313" key="6">
    <source>
        <dbReference type="EMBL" id="CAE8643415.1"/>
    </source>
</evidence>